<protein>
    <submittedName>
        <fullName evidence="2">DUF502 domain-containing protein</fullName>
    </submittedName>
</protein>
<feature type="transmembrane region" description="Helical" evidence="1">
    <location>
        <begin position="12"/>
        <end position="33"/>
    </location>
</feature>
<keyword evidence="1" id="KW-0812">Transmembrane</keyword>
<dbReference type="OrthoDB" id="9780267at2"/>
<dbReference type="Proteomes" id="UP000290649">
    <property type="component" value="Unassembled WGS sequence"/>
</dbReference>
<organism evidence="2 3">
    <name type="scientific">Anaerobacillus alkaliphilus</name>
    <dbReference type="NCBI Taxonomy" id="1548597"/>
    <lineage>
        <taxon>Bacteria</taxon>
        <taxon>Bacillati</taxon>
        <taxon>Bacillota</taxon>
        <taxon>Bacilli</taxon>
        <taxon>Bacillales</taxon>
        <taxon>Bacillaceae</taxon>
        <taxon>Anaerobacillus</taxon>
    </lineage>
</organism>
<reference evidence="2 3" key="1">
    <citation type="journal article" date="2019" name="Int. J. Syst. Evol. Microbiol.">
        <title>Anaerobacillus alkaliphilus sp. nov., a novel alkaliphilic and moderately halophilic bacterium.</title>
        <authorList>
            <person name="Borsodi A.K."/>
            <person name="Aszalos J.M."/>
            <person name="Bihari P."/>
            <person name="Nagy I."/>
            <person name="Schumann P."/>
            <person name="Sproer C."/>
            <person name="Kovacs A.L."/>
            <person name="Boka K."/>
            <person name="Dobosy P."/>
            <person name="Ovari M."/>
            <person name="Szili-Kovacs T."/>
            <person name="Toth E."/>
        </authorList>
    </citation>
    <scope>NUCLEOTIDE SEQUENCE [LARGE SCALE GENOMIC DNA]</scope>
    <source>
        <strain evidence="2 3">B16-10</strain>
    </source>
</reference>
<dbReference type="PANTHER" id="PTHR31876">
    <property type="entry name" value="COV-LIKE PROTEIN 1"/>
    <property type="match status" value="1"/>
</dbReference>
<proteinExistence type="predicted"/>
<dbReference type="RefSeq" id="WP_129078918.1">
    <property type="nucleotide sequence ID" value="NZ_QOUX01000045.1"/>
</dbReference>
<gene>
    <name evidence="2" type="ORF">DS745_14345</name>
</gene>
<sequence>MWKTFQKNIITGFITLLPAIVTIYVIQLLFSLIDRFLGQFLSDLLKALRIITIDRETDTIYFLGVYTPFSERIVGIGFILTVLIIAVIGSLRRKGKKQHIFERVDLFFRKVPVANYIYSSVEQMINAFTQERSSFKKVVMVEYPRKGVYTLGFLTGESKGEVQRRTNQNCINVFLPTTPNPTSGWLVLVPEENVTFLDMTVEQGLKFIITGGVVVPPDKASLFEENEGKRLEEQSFRKELVVKVHKRKDE</sequence>
<dbReference type="Pfam" id="PF04367">
    <property type="entry name" value="DUF502"/>
    <property type="match status" value="1"/>
</dbReference>
<dbReference type="PANTHER" id="PTHR31876:SF26">
    <property type="entry name" value="PROTEIN LIKE COV 2"/>
    <property type="match status" value="1"/>
</dbReference>
<dbReference type="AlphaFoldDB" id="A0A4V1LG76"/>
<dbReference type="InterPro" id="IPR007462">
    <property type="entry name" value="COV1-like"/>
</dbReference>
<feature type="transmembrane region" description="Helical" evidence="1">
    <location>
        <begin position="73"/>
        <end position="91"/>
    </location>
</feature>
<evidence type="ECO:0000313" key="2">
    <source>
        <dbReference type="EMBL" id="RXI99408.1"/>
    </source>
</evidence>
<comment type="caution">
    <text evidence="2">The sequence shown here is derived from an EMBL/GenBank/DDBJ whole genome shotgun (WGS) entry which is preliminary data.</text>
</comment>
<keyword evidence="1" id="KW-0472">Membrane</keyword>
<accession>A0A4V1LG76</accession>
<name>A0A4V1LG76_9BACI</name>
<keyword evidence="3" id="KW-1185">Reference proteome</keyword>
<keyword evidence="1" id="KW-1133">Transmembrane helix</keyword>
<evidence type="ECO:0000313" key="3">
    <source>
        <dbReference type="Proteomes" id="UP000290649"/>
    </source>
</evidence>
<evidence type="ECO:0000256" key="1">
    <source>
        <dbReference type="SAM" id="Phobius"/>
    </source>
</evidence>
<dbReference type="EMBL" id="QOUX01000045">
    <property type="protein sequence ID" value="RXI99408.1"/>
    <property type="molecule type" value="Genomic_DNA"/>
</dbReference>